<accession>A0A1L7ABT0</accession>
<organism evidence="2 3">
    <name type="scientific">Roseomonas gilardii</name>
    <dbReference type="NCBI Taxonomy" id="257708"/>
    <lineage>
        <taxon>Bacteria</taxon>
        <taxon>Pseudomonadati</taxon>
        <taxon>Pseudomonadota</taxon>
        <taxon>Alphaproteobacteria</taxon>
        <taxon>Acetobacterales</taxon>
        <taxon>Roseomonadaceae</taxon>
        <taxon>Roseomonas</taxon>
    </lineage>
</organism>
<reference evidence="2 3" key="1">
    <citation type="submission" date="2016-05" db="EMBL/GenBank/DDBJ databases">
        <title>Complete Genome and Methylome Analysis of Psychrotrophic Bacterial Isolates from Antarctic Lake Untersee.</title>
        <authorList>
            <person name="Fomenkov A."/>
            <person name="Akimov V.N."/>
            <person name="Vasilyeva L.V."/>
            <person name="Andersen D."/>
            <person name="Vincze T."/>
            <person name="Roberts R.J."/>
        </authorList>
    </citation>
    <scope>NUCLEOTIDE SEQUENCE [LARGE SCALE GENOMIC DNA]</scope>
    <source>
        <strain evidence="2 3">U14-5</strain>
    </source>
</reference>
<protein>
    <submittedName>
        <fullName evidence="2">Uncharacterized protein</fullName>
    </submittedName>
</protein>
<feature type="compositionally biased region" description="Basic and acidic residues" evidence="1">
    <location>
        <begin position="1"/>
        <end position="12"/>
    </location>
</feature>
<dbReference type="AlphaFoldDB" id="A0A1L7ABT0"/>
<dbReference type="RefSeq" id="WP_075797204.1">
    <property type="nucleotide sequence ID" value="NZ_CP015583.1"/>
</dbReference>
<name>A0A1L7ABT0_9PROT</name>
<feature type="region of interest" description="Disordered" evidence="1">
    <location>
        <begin position="1"/>
        <end position="67"/>
    </location>
</feature>
<dbReference type="Proteomes" id="UP000185494">
    <property type="component" value="Chromosome 1"/>
</dbReference>
<evidence type="ECO:0000256" key="1">
    <source>
        <dbReference type="SAM" id="MobiDB-lite"/>
    </source>
</evidence>
<dbReference type="KEGG" id="rgi:RGI145_03140"/>
<gene>
    <name evidence="2" type="ORF">RGI145_03140</name>
</gene>
<evidence type="ECO:0000313" key="2">
    <source>
        <dbReference type="EMBL" id="APT56255.1"/>
    </source>
</evidence>
<proteinExistence type="predicted"/>
<dbReference type="EMBL" id="CP015583">
    <property type="protein sequence ID" value="APT56255.1"/>
    <property type="molecule type" value="Genomic_DNA"/>
</dbReference>
<dbReference type="STRING" id="257708.RGI145_03140"/>
<feature type="compositionally biased region" description="Basic and acidic residues" evidence="1">
    <location>
        <begin position="55"/>
        <end position="67"/>
    </location>
</feature>
<evidence type="ECO:0000313" key="3">
    <source>
        <dbReference type="Proteomes" id="UP000185494"/>
    </source>
</evidence>
<sequence length="67" mass="6932">MSTSRKTEEADRSGGGPGSSHQGGSHGHATRHAEEPRPGEATSTSRSQVSGGGGEADRHHSSDPRRK</sequence>